<comment type="caution">
    <text evidence="3">The sequence shown here is derived from an EMBL/GenBank/DDBJ whole genome shotgun (WGS) entry which is preliminary data.</text>
</comment>
<feature type="signal peptide" evidence="2">
    <location>
        <begin position="1"/>
        <end position="16"/>
    </location>
</feature>
<evidence type="ECO:0000313" key="4">
    <source>
        <dbReference type="Proteomes" id="UP000829720"/>
    </source>
</evidence>
<keyword evidence="1" id="KW-1133">Transmembrane helix</keyword>
<dbReference type="EMBL" id="JAERUA010000012">
    <property type="protein sequence ID" value="KAI1892451.1"/>
    <property type="molecule type" value="Genomic_DNA"/>
</dbReference>
<reference evidence="3" key="1">
    <citation type="submission" date="2021-01" db="EMBL/GenBank/DDBJ databases">
        <authorList>
            <person name="Zahm M."/>
            <person name="Roques C."/>
            <person name="Cabau C."/>
            <person name="Klopp C."/>
            <person name="Donnadieu C."/>
            <person name="Jouanno E."/>
            <person name="Lampietro C."/>
            <person name="Louis A."/>
            <person name="Herpin A."/>
            <person name="Echchiki A."/>
            <person name="Berthelot C."/>
            <person name="Parey E."/>
            <person name="Roest-Crollius H."/>
            <person name="Braasch I."/>
            <person name="Postlethwait J."/>
            <person name="Bobe J."/>
            <person name="Montfort J."/>
            <person name="Bouchez O."/>
            <person name="Begum T."/>
            <person name="Mejri S."/>
            <person name="Adams A."/>
            <person name="Chen W.-J."/>
            <person name="Guiguen Y."/>
        </authorList>
    </citation>
    <scope>NUCLEOTIDE SEQUENCE</scope>
    <source>
        <tissue evidence="3">Blood</tissue>
    </source>
</reference>
<keyword evidence="1" id="KW-0472">Membrane</keyword>
<dbReference type="OrthoDB" id="8767145at2759"/>
<evidence type="ECO:0000256" key="1">
    <source>
        <dbReference type="SAM" id="Phobius"/>
    </source>
</evidence>
<feature type="transmembrane region" description="Helical" evidence="1">
    <location>
        <begin position="165"/>
        <end position="186"/>
    </location>
</feature>
<keyword evidence="4" id="KW-1185">Reference proteome</keyword>
<accession>A0A8T3D6X1</accession>
<dbReference type="SUPFAM" id="SSF48726">
    <property type="entry name" value="Immunoglobulin"/>
    <property type="match status" value="1"/>
</dbReference>
<name>A0A8T3D6X1_9TELE</name>
<protein>
    <submittedName>
        <fullName evidence="3">Uncharacterized protein</fullName>
    </submittedName>
</protein>
<keyword evidence="2" id="KW-0732">Signal</keyword>
<evidence type="ECO:0000313" key="3">
    <source>
        <dbReference type="EMBL" id="KAI1892451.1"/>
    </source>
</evidence>
<gene>
    <name evidence="3" type="ORF">AGOR_G00133500</name>
</gene>
<evidence type="ECO:0000256" key="2">
    <source>
        <dbReference type="SAM" id="SignalP"/>
    </source>
</evidence>
<dbReference type="InterPro" id="IPR036179">
    <property type="entry name" value="Ig-like_dom_sf"/>
</dbReference>
<proteinExistence type="predicted"/>
<keyword evidence="1" id="KW-0812">Transmembrane</keyword>
<sequence length="260" mass="29023">MFLAVLLIALSSSGSAGLVSTRTVVKCILGRACVIQCNCQLRVWLPTVAWCRSEWDGSYTTVAKSTDPVFGRVQLVVLPQEDEASAWRARVYIRPVLERDAGEYWCGFLTTEGKKESLFIQEKFILRVHNAFTAQTFTDDVPLHPRSPSNTTKEITKTPESDKNILTIVVVISLLLPILSIGLFIIERKRKKSKVGNASHLDSVTVCELPVSNDPMLTDVTYAVLTLRPSRVAEEGHYSNIHPDRSLRLPEVVEYSSISF</sequence>
<dbReference type="AlphaFoldDB" id="A0A8T3D6X1"/>
<organism evidence="3 4">
    <name type="scientific">Albula goreensis</name>
    <dbReference type="NCBI Taxonomy" id="1534307"/>
    <lineage>
        <taxon>Eukaryota</taxon>
        <taxon>Metazoa</taxon>
        <taxon>Chordata</taxon>
        <taxon>Craniata</taxon>
        <taxon>Vertebrata</taxon>
        <taxon>Euteleostomi</taxon>
        <taxon>Actinopterygii</taxon>
        <taxon>Neopterygii</taxon>
        <taxon>Teleostei</taxon>
        <taxon>Albuliformes</taxon>
        <taxon>Albulidae</taxon>
        <taxon>Albula</taxon>
    </lineage>
</organism>
<dbReference type="Proteomes" id="UP000829720">
    <property type="component" value="Unassembled WGS sequence"/>
</dbReference>
<feature type="chain" id="PRO_5035905265" evidence="2">
    <location>
        <begin position="17"/>
        <end position="260"/>
    </location>
</feature>
<dbReference type="InterPro" id="IPR013783">
    <property type="entry name" value="Ig-like_fold"/>
</dbReference>
<dbReference type="Gene3D" id="2.60.40.10">
    <property type="entry name" value="Immunoglobulins"/>
    <property type="match status" value="1"/>
</dbReference>